<dbReference type="InterPro" id="IPR036388">
    <property type="entry name" value="WH-like_DNA-bd_sf"/>
</dbReference>
<dbReference type="GO" id="GO:0003677">
    <property type="term" value="F:DNA binding"/>
    <property type="evidence" value="ECO:0007669"/>
    <property type="project" value="UniProtKB-KW"/>
</dbReference>
<dbReference type="SUPFAM" id="SSF46894">
    <property type="entry name" value="C-terminal effector domain of the bipartite response regulators"/>
    <property type="match status" value="1"/>
</dbReference>
<feature type="domain" description="OmpR/PhoB-type" evidence="2">
    <location>
        <begin position="49"/>
        <end position="80"/>
    </location>
</feature>
<keyword evidence="1" id="KW-0238">DNA-binding</keyword>
<reference evidence="3" key="1">
    <citation type="submission" date="2023-01" db="EMBL/GenBank/DDBJ databases">
        <title>Human gut microbiome strain richness.</title>
        <authorList>
            <person name="Chen-Liaw A."/>
        </authorList>
    </citation>
    <scope>NUCLEOTIDE SEQUENCE</scope>
    <source>
        <strain evidence="3">B1_m1001713B170214d0_201011</strain>
    </source>
</reference>
<evidence type="ECO:0000313" key="4">
    <source>
        <dbReference type="Proteomes" id="UP001300871"/>
    </source>
</evidence>
<dbReference type="Proteomes" id="UP001300871">
    <property type="component" value="Unassembled WGS sequence"/>
</dbReference>
<proteinExistence type="predicted"/>
<dbReference type="Gene3D" id="1.10.10.10">
    <property type="entry name" value="Winged helix-like DNA-binding domain superfamily/Winged helix DNA-binding domain"/>
    <property type="match status" value="1"/>
</dbReference>
<dbReference type="Pfam" id="PF00486">
    <property type="entry name" value="Trans_reg_C"/>
    <property type="match status" value="1"/>
</dbReference>
<dbReference type="InterPro" id="IPR016032">
    <property type="entry name" value="Sig_transdc_resp-reg_C-effctor"/>
</dbReference>
<gene>
    <name evidence="3" type="ORF">PM006_20125</name>
</gene>
<comment type="caution">
    <text evidence="3">The sequence shown here is derived from an EMBL/GenBank/DDBJ whole genome shotgun (WGS) entry which is preliminary data.</text>
</comment>
<organism evidence="3 4">
    <name type="scientific">Clostridium symbiosum</name>
    <name type="common">Bacteroides symbiosus</name>
    <dbReference type="NCBI Taxonomy" id="1512"/>
    <lineage>
        <taxon>Bacteria</taxon>
        <taxon>Bacillati</taxon>
        <taxon>Bacillota</taxon>
        <taxon>Clostridia</taxon>
        <taxon>Lachnospirales</taxon>
        <taxon>Lachnospiraceae</taxon>
        <taxon>Otoolea</taxon>
    </lineage>
</organism>
<dbReference type="InterPro" id="IPR001867">
    <property type="entry name" value="OmpR/PhoB-type_DNA-bd"/>
</dbReference>
<name>A0AAW6AYV2_CLOSY</name>
<sequence length="86" mass="10126">MKRWGLAVGCDNDKFNDAQRECLKYNVFIRLTSDIPEALVELYKEHNYLLAANPGRVITQEQLYQQIWGYDYVPMENSLWNLEKPG</sequence>
<evidence type="ECO:0000256" key="1">
    <source>
        <dbReference type="ARBA" id="ARBA00023125"/>
    </source>
</evidence>
<protein>
    <submittedName>
        <fullName evidence="3">Helix-turn-helix domain-containing protein</fullName>
    </submittedName>
</protein>
<accession>A0AAW6AYV2</accession>
<dbReference type="RefSeq" id="WP_150028384.1">
    <property type="nucleotide sequence ID" value="NZ_JANKAG010000014.1"/>
</dbReference>
<dbReference type="AlphaFoldDB" id="A0AAW6AYV2"/>
<evidence type="ECO:0000313" key="3">
    <source>
        <dbReference type="EMBL" id="MDB2002511.1"/>
    </source>
</evidence>
<dbReference type="GeneID" id="57970693"/>
<dbReference type="GO" id="GO:0006355">
    <property type="term" value="P:regulation of DNA-templated transcription"/>
    <property type="evidence" value="ECO:0007669"/>
    <property type="project" value="InterPro"/>
</dbReference>
<dbReference type="EMBL" id="JAQLGM010000076">
    <property type="protein sequence ID" value="MDB2002511.1"/>
    <property type="molecule type" value="Genomic_DNA"/>
</dbReference>
<evidence type="ECO:0000259" key="2">
    <source>
        <dbReference type="Pfam" id="PF00486"/>
    </source>
</evidence>
<dbReference type="GO" id="GO:0000160">
    <property type="term" value="P:phosphorelay signal transduction system"/>
    <property type="evidence" value="ECO:0007669"/>
    <property type="project" value="InterPro"/>
</dbReference>